<evidence type="ECO:0000313" key="10">
    <source>
        <dbReference type="Proteomes" id="UP000242502"/>
    </source>
</evidence>
<dbReference type="PROSITE" id="PS50109">
    <property type="entry name" value="HIS_KIN"/>
    <property type="match status" value="1"/>
</dbReference>
<dbReference type="GO" id="GO:0004673">
    <property type="term" value="F:protein histidine kinase activity"/>
    <property type="evidence" value="ECO:0007669"/>
    <property type="project" value="UniProtKB-EC"/>
</dbReference>
<name>A0A1D2QM91_9GAMM</name>
<comment type="catalytic activity">
    <reaction evidence="1">
        <text>ATP + protein L-histidine = ADP + protein N-phospho-L-histidine.</text>
        <dbReference type="EC" id="2.7.13.3"/>
    </reaction>
</comment>
<evidence type="ECO:0000256" key="4">
    <source>
        <dbReference type="ARBA" id="ARBA00022741"/>
    </source>
</evidence>
<dbReference type="Pfam" id="PF02518">
    <property type="entry name" value="HATPase_c"/>
    <property type="match status" value="1"/>
</dbReference>
<dbReference type="PANTHER" id="PTHR43065">
    <property type="entry name" value="SENSOR HISTIDINE KINASE"/>
    <property type="match status" value="1"/>
</dbReference>
<evidence type="ECO:0000256" key="2">
    <source>
        <dbReference type="ARBA" id="ARBA00012438"/>
    </source>
</evidence>
<keyword evidence="6" id="KW-0067">ATP-binding</keyword>
<evidence type="ECO:0000256" key="6">
    <source>
        <dbReference type="ARBA" id="ARBA00022840"/>
    </source>
</evidence>
<accession>A0A1D2QM91</accession>
<evidence type="ECO:0000256" key="3">
    <source>
        <dbReference type="ARBA" id="ARBA00022679"/>
    </source>
</evidence>
<dbReference type="AlphaFoldDB" id="A0A1D2QM91"/>
<evidence type="ECO:0000313" key="9">
    <source>
        <dbReference type="EMBL" id="ODS22686.1"/>
    </source>
</evidence>
<evidence type="ECO:0000256" key="5">
    <source>
        <dbReference type="ARBA" id="ARBA00022777"/>
    </source>
</evidence>
<dbReference type="PANTHER" id="PTHR43065:SF46">
    <property type="entry name" value="C4-DICARBOXYLATE TRANSPORT SENSOR PROTEIN DCTB"/>
    <property type="match status" value="1"/>
</dbReference>
<dbReference type="Gene3D" id="3.30.565.10">
    <property type="entry name" value="Histidine kinase-like ATPase, C-terminal domain"/>
    <property type="match status" value="1"/>
</dbReference>
<feature type="domain" description="Histidine kinase" evidence="8">
    <location>
        <begin position="1"/>
        <end position="114"/>
    </location>
</feature>
<dbReference type="InterPro" id="IPR004358">
    <property type="entry name" value="Sig_transdc_His_kin-like_C"/>
</dbReference>
<keyword evidence="3" id="KW-0808">Transferase</keyword>
<evidence type="ECO:0000259" key="8">
    <source>
        <dbReference type="PROSITE" id="PS50109"/>
    </source>
</evidence>
<dbReference type="InterPro" id="IPR003594">
    <property type="entry name" value="HATPase_dom"/>
</dbReference>
<keyword evidence="5" id="KW-0418">Kinase</keyword>
<dbReference type="InterPro" id="IPR005467">
    <property type="entry name" value="His_kinase_dom"/>
</dbReference>
<protein>
    <recommendedName>
        <fullName evidence="2">histidine kinase</fullName>
        <ecNumber evidence="2">2.7.13.3</ecNumber>
    </recommendedName>
</protein>
<sequence length="114" mass="12771">MQQVTLNLLSNAYHAFLTMEGNGLPHRTLKIDISLRFTDEHAVIVIKDNGSGMDEWTRRHIFDPFFTTKEVGKGTGLGLSVSYFIIVEHHKGSIDVESEIGYGSQFTICLPRAC</sequence>
<organism evidence="9 10">
    <name type="scientific">Candidatus Endobugula sertula</name>
    <name type="common">Bugula neritina bacterial symbiont</name>
    <dbReference type="NCBI Taxonomy" id="62101"/>
    <lineage>
        <taxon>Bacteria</taxon>
        <taxon>Pseudomonadati</taxon>
        <taxon>Pseudomonadota</taxon>
        <taxon>Gammaproteobacteria</taxon>
        <taxon>Cellvibrionales</taxon>
        <taxon>Cellvibrionaceae</taxon>
        <taxon>Candidatus Endobugula</taxon>
    </lineage>
</organism>
<evidence type="ECO:0000256" key="7">
    <source>
        <dbReference type="ARBA" id="ARBA00023012"/>
    </source>
</evidence>
<dbReference type="EMBL" id="MDLC01000057">
    <property type="protein sequence ID" value="ODS22686.1"/>
    <property type="molecule type" value="Genomic_DNA"/>
</dbReference>
<evidence type="ECO:0000256" key="1">
    <source>
        <dbReference type="ARBA" id="ARBA00000085"/>
    </source>
</evidence>
<dbReference type="InterPro" id="IPR036890">
    <property type="entry name" value="HATPase_C_sf"/>
</dbReference>
<keyword evidence="4" id="KW-0547">Nucleotide-binding</keyword>
<dbReference type="EC" id="2.7.13.3" evidence="2"/>
<dbReference type="GO" id="GO:0005524">
    <property type="term" value="F:ATP binding"/>
    <property type="evidence" value="ECO:0007669"/>
    <property type="project" value="UniProtKB-KW"/>
</dbReference>
<proteinExistence type="predicted"/>
<dbReference type="Proteomes" id="UP000242502">
    <property type="component" value="Unassembled WGS sequence"/>
</dbReference>
<dbReference type="PRINTS" id="PR00344">
    <property type="entry name" value="BCTRLSENSOR"/>
</dbReference>
<gene>
    <name evidence="9" type="ORF">AB835_12730</name>
</gene>
<dbReference type="GO" id="GO:0000160">
    <property type="term" value="P:phosphorelay signal transduction system"/>
    <property type="evidence" value="ECO:0007669"/>
    <property type="project" value="UniProtKB-KW"/>
</dbReference>
<dbReference type="SUPFAM" id="SSF55874">
    <property type="entry name" value="ATPase domain of HSP90 chaperone/DNA topoisomerase II/histidine kinase"/>
    <property type="match status" value="1"/>
</dbReference>
<dbReference type="SMART" id="SM00387">
    <property type="entry name" value="HATPase_c"/>
    <property type="match status" value="1"/>
</dbReference>
<reference evidence="9 10" key="1">
    <citation type="journal article" date="2016" name="Appl. Environ. Microbiol.">
        <title>Lack of Overt Genome Reduction in the Bryostatin-Producing Bryozoan Symbiont "Candidatus Endobugula sertula".</title>
        <authorList>
            <person name="Miller I.J."/>
            <person name="Vanee N."/>
            <person name="Fong S.S."/>
            <person name="Lim-Fong G.E."/>
            <person name="Kwan J.C."/>
        </authorList>
    </citation>
    <scope>NUCLEOTIDE SEQUENCE [LARGE SCALE GENOMIC DNA]</scope>
    <source>
        <strain evidence="9">AB1-4</strain>
    </source>
</reference>
<dbReference type="STRING" id="62101.AB835_12730"/>
<keyword evidence="7" id="KW-0902">Two-component regulatory system</keyword>
<comment type="caution">
    <text evidence="9">The sequence shown here is derived from an EMBL/GenBank/DDBJ whole genome shotgun (WGS) entry which is preliminary data.</text>
</comment>